<evidence type="ECO:0000256" key="3">
    <source>
        <dbReference type="ARBA" id="ARBA00023163"/>
    </source>
</evidence>
<reference evidence="6" key="1">
    <citation type="journal article" date="2019" name="Int. J. Syst. Evol. Microbiol.">
        <title>The Global Catalogue of Microorganisms (GCM) 10K type strain sequencing project: providing services to taxonomists for standard genome sequencing and annotation.</title>
        <authorList>
            <consortium name="The Broad Institute Genomics Platform"/>
            <consortium name="The Broad Institute Genome Sequencing Center for Infectious Disease"/>
            <person name="Wu L."/>
            <person name="Ma J."/>
        </authorList>
    </citation>
    <scope>NUCLEOTIDE SEQUENCE [LARGE SCALE GENOMIC DNA]</scope>
    <source>
        <strain evidence="6">JCM 15591</strain>
    </source>
</reference>
<dbReference type="PANTHER" id="PTHR30363">
    <property type="entry name" value="HTH-TYPE TRANSCRIPTIONAL REGULATOR SRLR-RELATED"/>
    <property type="match status" value="1"/>
</dbReference>
<dbReference type="Pfam" id="PF08220">
    <property type="entry name" value="HTH_DeoR"/>
    <property type="match status" value="1"/>
</dbReference>
<dbReference type="PROSITE" id="PS00894">
    <property type="entry name" value="HTH_DEOR_1"/>
    <property type="match status" value="1"/>
</dbReference>
<dbReference type="SMART" id="SM00420">
    <property type="entry name" value="HTH_DEOR"/>
    <property type="match status" value="1"/>
</dbReference>
<dbReference type="Gene3D" id="1.10.10.10">
    <property type="entry name" value="Winged helix-like DNA-binding domain superfamily/Winged helix DNA-binding domain"/>
    <property type="match status" value="1"/>
</dbReference>
<sequence>MLASQRHARIVERVAESGAVRVADLVSELAVSDMTIRRDIEQLARRGLLERVHGGAVAIGHVGMPALPPSTDEPGFLAKSALMQSAKRAIAAQAAELVDPGAAIALSAGTTTVELARQLRHVPDLTIVTNSIPAAQVLGDTAAISGHTVVLTGGTRTPSEALVGPIAVGALRTLHVDLLFLGCHGIDPRAGLTTPNLVEAETNRALIGSARSVCVVADHTKWGVIGLGTIVGLDAVDILITDAGLAARGREVLTDRIERVIIAAPRDAATD</sequence>
<dbReference type="RefSeq" id="WP_324386321.1">
    <property type="nucleotide sequence ID" value="NZ_BAAAPN010000025.1"/>
</dbReference>
<dbReference type="PROSITE" id="PS51000">
    <property type="entry name" value="HTH_DEOR_2"/>
    <property type="match status" value="1"/>
</dbReference>
<evidence type="ECO:0000313" key="5">
    <source>
        <dbReference type="EMBL" id="GAA1751581.1"/>
    </source>
</evidence>
<evidence type="ECO:0000256" key="1">
    <source>
        <dbReference type="ARBA" id="ARBA00023015"/>
    </source>
</evidence>
<dbReference type="Gene3D" id="3.40.50.1360">
    <property type="match status" value="1"/>
</dbReference>
<protein>
    <submittedName>
        <fullName evidence="5">DeoR/GlpR family DNA-binding transcription regulator</fullName>
    </submittedName>
</protein>
<dbReference type="Proteomes" id="UP001501475">
    <property type="component" value="Unassembled WGS sequence"/>
</dbReference>
<keyword evidence="1" id="KW-0805">Transcription regulation</keyword>
<dbReference type="InterPro" id="IPR037171">
    <property type="entry name" value="NagB/RpiA_transferase-like"/>
</dbReference>
<dbReference type="PRINTS" id="PR00037">
    <property type="entry name" value="HTHLACR"/>
</dbReference>
<dbReference type="InterPro" id="IPR018356">
    <property type="entry name" value="Tscrpt_reg_HTH_DeoR_CS"/>
</dbReference>
<dbReference type="InterPro" id="IPR001034">
    <property type="entry name" value="DeoR_HTH"/>
</dbReference>
<organism evidence="5 6">
    <name type="scientific">Nostocoides vanveenii</name>
    <dbReference type="NCBI Taxonomy" id="330835"/>
    <lineage>
        <taxon>Bacteria</taxon>
        <taxon>Bacillati</taxon>
        <taxon>Actinomycetota</taxon>
        <taxon>Actinomycetes</taxon>
        <taxon>Micrococcales</taxon>
        <taxon>Intrasporangiaceae</taxon>
        <taxon>Nostocoides</taxon>
    </lineage>
</organism>
<proteinExistence type="predicted"/>
<dbReference type="GO" id="GO:0003677">
    <property type="term" value="F:DNA binding"/>
    <property type="evidence" value="ECO:0007669"/>
    <property type="project" value="UniProtKB-KW"/>
</dbReference>
<feature type="domain" description="HTH deoR-type" evidence="4">
    <location>
        <begin position="3"/>
        <end position="58"/>
    </location>
</feature>
<keyword evidence="2 5" id="KW-0238">DNA-binding</keyword>
<dbReference type="InterPro" id="IPR014036">
    <property type="entry name" value="DeoR-like_C"/>
</dbReference>
<dbReference type="InterPro" id="IPR050313">
    <property type="entry name" value="Carb_Metab_HTH_regulators"/>
</dbReference>
<dbReference type="Pfam" id="PF00455">
    <property type="entry name" value="DeoRC"/>
    <property type="match status" value="1"/>
</dbReference>
<accession>A0ABP4WCU6</accession>
<dbReference type="SMART" id="SM01134">
    <property type="entry name" value="DeoRC"/>
    <property type="match status" value="1"/>
</dbReference>
<evidence type="ECO:0000256" key="2">
    <source>
        <dbReference type="ARBA" id="ARBA00023125"/>
    </source>
</evidence>
<name>A0ABP4WCU6_9MICO</name>
<dbReference type="PANTHER" id="PTHR30363:SF44">
    <property type="entry name" value="AGA OPERON TRANSCRIPTIONAL REPRESSOR-RELATED"/>
    <property type="match status" value="1"/>
</dbReference>
<gene>
    <name evidence="5" type="ORF">GCM10009810_09850</name>
</gene>
<dbReference type="SUPFAM" id="SSF46785">
    <property type="entry name" value="Winged helix' DNA-binding domain"/>
    <property type="match status" value="1"/>
</dbReference>
<dbReference type="SUPFAM" id="SSF100950">
    <property type="entry name" value="NagB/RpiA/CoA transferase-like"/>
    <property type="match status" value="1"/>
</dbReference>
<dbReference type="EMBL" id="BAAAPN010000025">
    <property type="protein sequence ID" value="GAA1751581.1"/>
    <property type="molecule type" value="Genomic_DNA"/>
</dbReference>
<comment type="caution">
    <text evidence="5">The sequence shown here is derived from an EMBL/GenBank/DDBJ whole genome shotgun (WGS) entry which is preliminary data.</text>
</comment>
<dbReference type="InterPro" id="IPR036388">
    <property type="entry name" value="WH-like_DNA-bd_sf"/>
</dbReference>
<evidence type="ECO:0000313" key="6">
    <source>
        <dbReference type="Proteomes" id="UP001501475"/>
    </source>
</evidence>
<keyword evidence="6" id="KW-1185">Reference proteome</keyword>
<dbReference type="InterPro" id="IPR036390">
    <property type="entry name" value="WH_DNA-bd_sf"/>
</dbReference>
<evidence type="ECO:0000259" key="4">
    <source>
        <dbReference type="PROSITE" id="PS51000"/>
    </source>
</evidence>
<keyword evidence="3" id="KW-0804">Transcription</keyword>